<dbReference type="EMBL" id="KK198763">
    <property type="protein sequence ID" value="KCW47352.1"/>
    <property type="molecule type" value="Genomic_DNA"/>
</dbReference>
<feature type="compositionally biased region" description="Acidic residues" evidence="2">
    <location>
        <begin position="792"/>
        <end position="803"/>
    </location>
</feature>
<dbReference type="SUPFAM" id="SSF56815">
    <property type="entry name" value="Sec1/munc18-like (SM) proteins"/>
    <property type="match status" value="1"/>
</dbReference>
<comment type="similarity">
    <text evidence="1">Belongs to the STXBP/unc-18/SEC1 family.</text>
</comment>
<protein>
    <recommendedName>
        <fullName evidence="4">Sec1 family domain-containing protein MIP3</fullName>
    </recommendedName>
</protein>
<dbReference type="InterPro" id="IPR036045">
    <property type="entry name" value="Sec1-like_sf"/>
</dbReference>
<evidence type="ECO:0000256" key="2">
    <source>
        <dbReference type="SAM" id="MobiDB-lite"/>
    </source>
</evidence>
<evidence type="ECO:0000313" key="3">
    <source>
        <dbReference type="EMBL" id="KCW47352.1"/>
    </source>
</evidence>
<dbReference type="GO" id="GO:0016192">
    <property type="term" value="P:vesicle-mediated transport"/>
    <property type="evidence" value="ECO:0000318"/>
    <property type="project" value="GO_Central"/>
</dbReference>
<dbReference type="InterPro" id="IPR001619">
    <property type="entry name" value="Sec1-like"/>
</dbReference>
<dbReference type="GO" id="GO:0006886">
    <property type="term" value="P:intracellular protein transport"/>
    <property type="evidence" value="ECO:0000318"/>
    <property type="project" value="GO_Central"/>
</dbReference>
<feature type="compositionally biased region" description="Polar residues" evidence="2">
    <location>
        <begin position="775"/>
        <end position="784"/>
    </location>
</feature>
<evidence type="ECO:0008006" key="4">
    <source>
        <dbReference type="Google" id="ProtNLM"/>
    </source>
</evidence>
<feature type="compositionally biased region" description="Low complexity" evidence="2">
    <location>
        <begin position="1"/>
        <end position="16"/>
    </location>
</feature>
<feature type="region of interest" description="Disordered" evidence="2">
    <location>
        <begin position="1"/>
        <end position="63"/>
    </location>
</feature>
<dbReference type="STRING" id="71139.A0A058ZZL5"/>
<gene>
    <name evidence="3" type="ORF">EUGRSUZ_K01140</name>
</gene>
<dbReference type="FunCoup" id="A0A058ZZL5">
    <property type="interactions" value="3328"/>
</dbReference>
<proteinExistence type="inferred from homology"/>
<accession>A0A058ZZL5</accession>
<feature type="compositionally biased region" description="Basic and acidic residues" evidence="2">
    <location>
        <begin position="17"/>
        <end position="27"/>
    </location>
</feature>
<dbReference type="InParanoid" id="A0A058ZZL5"/>
<evidence type="ECO:0000256" key="1">
    <source>
        <dbReference type="ARBA" id="ARBA00009884"/>
    </source>
</evidence>
<dbReference type="AlphaFoldDB" id="A0A058ZZL5"/>
<dbReference type="InterPro" id="IPR027482">
    <property type="entry name" value="Sec1-like_dom2"/>
</dbReference>
<dbReference type="PANTHER" id="PTHR11679">
    <property type="entry name" value="VESICLE PROTEIN SORTING-ASSOCIATED"/>
    <property type="match status" value="1"/>
</dbReference>
<dbReference type="eggNOG" id="ENOG502QQIB">
    <property type="taxonomic scope" value="Eukaryota"/>
</dbReference>
<reference evidence="3" key="1">
    <citation type="submission" date="2013-07" db="EMBL/GenBank/DDBJ databases">
        <title>The genome of Eucalyptus grandis.</title>
        <authorList>
            <person name="Schmutz J."/>
            <person name="Hayes R."/>
            <person name="Myburg A."/>
            <person name="Tuskan G."/>
            <person name="Grattapaglia D."/>
            <person name="Rokhsar D.S."/>
        </authorList>
    </citation>
    <scope>NUCLEOTIDE SEQUENCE</scope>
    <source>
        <tissue evidence="3">Leaf extractions</tissue>
    </source>
</reference>
<feature type="region of interest" description="Disordered" evidence="2">
    <location>
        <begin position="281"/>
        <end position="309"/>
    </location>
</feature>
<feature type="region of interest" description="Disordered" evidence="2">
    <location>
        <begin position="773"/>
        <end position="803"/>
    </location>
</feature>
<dbReference type="Gramene" id="KCW47352">
    <property type="protein sequence ID" value="KCW47352"/>
    <property type="gene ID" value="EUGRSUZ_K01140"/>
</dbReference>
<name>A0A058ZZL5_EUCGR</name>
<organism evidence="3">
    <name type="scientific">Eucalyptus grandis</name>
    <name type="common">Flooded gum</name>
    <dbReference type="NCBI Taxonomy" id="71139"/>
    <lineage>
        <taxon>Eukaryota</taxon>
        <taxon>Viridiplantae</taxon>
        <taxon>Streptophyta</taxon>
        <taxon>Embryophyta</taxon>
        <taxon>Tracheophyta</taxon>
        <taxon>Spermatophyta</taxon>
        <taxon>Magnoliopsida</taxon>
        <taxon>eudicotyledons</taxon>
        <taxon>Gunneridae</taxon>
        <taxon>Pentapetalae</taxon>
        <taxon>rosids</taxon>
        <taxon>malvids</taxon>
        <taxon>Myrtales</taxon>
        <taxon>Myrtaceae</taxon>
        <taxon>Myrtoideae</taxon>
        <taxon>Eucalypteae</taxon>
        <taxon>Eucalyptus</taxon>
    </lineage>
</organism>
<dbReference type="OMA" id="FHEYESL"/>
<dbReference type="Gene3D" id="3.40.50.1910">
    <property type="match status" value="1"/>
</dbReference>
<sequence>MPPGSSGSALELSSGGNRDDPLREPPSHRLPQLHHRSPRPPSPTQSDLSRAPANSIRSVEPNSASSISLAPARRFGLARIRSISPSSLRRDGVSSLPTDAGRRCGTCRLVMALVDVAKCCLDSLSGISEHIKDATLYIDGGCTESFQYLGAFPLLLSLGARAVCSLENMSPLDKVADWNSKLRPGRSVTIMTSRLLSDAHRYILRCLSSHQLVRRCTVFTCISEIAHSTYPDSPLGPDAFREYETLLIQDFEELVKKAETKARQSEDGNSPEDVAFEDEGWSRFTSSEEDVPKQEASSTGRDMCEDNLAGHKDDKGSRLAVFVHHFPCILCPLSPRAFVLPSEGSLAEACLQHGHEYSISQGLPPLSTGVPLDGDDIPPGAILTAHFIYHLAAKMDLKMEIFSLGDLSKSVGKVLTDMSSLYDVGRRKTSAGLLLVDRTLDLLTPCSHGDSLGDRIFSSLPRRERLVPAVNMKGLQSQIKQGTGNLQRAPLDAQIRLAEILNEDGKVENIPLLNRTSAFLSGWSSGGLASQMSSSVMLNSGDHHKESIGLSFDPLNGSLVSIETFRSTPFLEALLDRRTKDGTTLIKKWLQESLRRENISVNVKIRPGYATKSELLPMIKALSQSDSSLIRNKGLIQLAAATVAALDKQHSARWDAFISAERMLSVSAGDTSQSLAAQIGDLINKSVLVGSLRGKNVQTGTSSGLLSFRDALLLTVVGYILAGENFPTSGSSGPFSWQEEHSLKEALVEAIIENPSISELKFLDGLKEELDANRKASQSGQSKEMSAKEPSTDDFDDDQWDSWGDEDVDNKDHAYSDMQLKLELHDRVDNLFKFLHKLSSSKSKKNILGEGMSTLDGSFDSDSNLNKGLLYKLLTRLLNKSDIPGLEYHSSTVGRLFKSGFGRFGLGQAKPSLSDQNVIMVFVIGGINGLEVREVQEAASESGRPDLQLILGGTTLLTPDDMVDLLLGPSSYS</sequence>